<dbReference type="Proteomes" id="UP000640335">
    <property type="component" value="Unassembled WGS sequence"/>
</dbReference>
<sequence>MKKILIINTVPFTMGGISSVIINYLKNMNKEGMEITIIVNSKIEDTYKKFFYDNKIKIVNLERKKNIIKYIYELHKILKNNKFDVVHIHGNSSTMAFESIPAYLNKIEKIIVHAHSVSCDYKITNKILKPILKKTYTLAFACSKEAGNWLFGKNEEFLVLNNSIDLKKYKFNSITRSEIRRELNIDDNYVIGHVGYFNEDKNHKKIFEVVKYLKEKINVKLLCIAGNSEIPYRIKEMIKEYGIEDNVKILLRRDDVNKLLQGIDLFIFPSKSEGLGVAIVEAQATGVKCLASENISNIAIPCKSLVHTMSLATDSNEWGDFILNTEKVNDELRKNMCVKAINELKKSGYDISLEVEKLRRIYIN</sequence>
<dbReference type="EMBL" id="JACSQZ010000084">
    <property type="protein sequence ID" value="MBD7916454.1"/>
    <property type="molecule type" value="Genomic_DNA"/>
</dbReference>
<keyword evidence="4" id="KW-1185">Reference proteome</keyword>
<gene>
    <name evidence="3" type="ORF">H9660_15020</name>
</gene>
<dbReference type="Gene3D" id="3.40.50.2000">
    <property type="entry name" value="Glycogen Phosphorylase B"/>
    <property type="match status" value="2"/>
</dbReference>
<name>A0ABR8Q7S8_9CLOT</name>
<organism evidence="3 4">
    <name type="scientific">Clostridium gallinarum</name>
    <dbReference type="NCBI Taxonomy" id="2762246"/>
    <lineage>
        <taxon>Bacteria</taxon>
        <taxon>Bacillati</taxon>
        <taxon>Bacillota</taxon>
        <taxon>Clostridia</taxon>
        <taxon>Eubacteriales</taxon>
        <taxon>Clostridiaceae</taxon>
        <taxon>Clostridium</taxon>
    </lineage>
</organism>
<dbReference type="Pfam" id="PF00534">
    <property type="entry name" value="Glycos_transf_1"/>
    <property type="match status" value="1"/>
</dbReference>
<comment type="caution">
    <text evidence="3">The sequence shown here is derived from an EMBL/GenBank/DDBJ whole genome shotgun (WGS) entry which is preliminary data.</text>
</comment>
<evidence type="ECO:0000259" key="2">
    <source>
        <dbReference type="Pfam" id="PF13439"/>
    </source>
</evidence>
<dbReference type="Pfam" id="PF13439">
    <property type="entry name" value="Glyco_transf_4"/>
    <property type="match status" value="1"/>
</dbReference>
<dbReference type="PANTHER" id="PTHR12526:SF630">
    <property type="entry name" value="GLYCOSYLTRANSFERASE"/>
    <property type="match status" value="1"/>
</dbReference>
<dbReference type="InterPro" id="IPR028098">
    <property type="entry name" value="Glyco_trans_4-like_N"/>
</dbReference>
<evidence type="ECO:0000259" key="1">
    <source>
        <dbReference type="Pfam" id="PF00534"/>
    </source>
</evidence>
<dbReference type="PANTHER" id="PTHR12526">
    <property type="entry name" value="GLYCOSYLTRANSFERASE"/>
    <property type="match status" value="1"/>
</dbReference>
<dbReference type="InterPro" id="IPR001296">
    <property type="entry name" value="Glyco_trans_1"/>
</dbReference>
<feature type="domain" description="Glycosyl transferase family 1" evidence="1">
    <location>
        <begin position="176"/>
        <end position="293"/>
    </location>
</feature>
<accession>A0ABR8Q7S8</accession>
<evidence type="ECO:0000313" key="4">
    <source>
        <dbReference type="Proteomes" id="UP000640335"/>
    </source>
</evidence>
<dbReference type="RefSeq" id="WP_207729498.1">
    <property type="nucleotide sequence ID" value="NZ_JACSQZ010000084.1"/>
</dbReference>
<evidence type="ECO:0000313" key="3">
    <source>
        <dbReference type="EMBL" id="MBD7916454.1"/>
    </source>
</evidence>
<dbReference type="SUPFAM" id="SSF53756">
    <property type="entry name" value="UDP-Glycosyltransferase/glycogen phosphorylase"/>
    <property type="match status" value="1"/>
</dbReference>
<protein>
    <submittedName>
        <fullName evidence="3">Glycosyltransferase</fullName>
    </submittedName>
</protein>
<feature type="domain" description="Glycosyltransferase subfamily 4-like N-terminal" evidence="2">
    <location>
        <begin position="14"/>
        <end position="151"/>
    </location>
</feature>
<proteinExistence type="predicted"/>
<reference evidence="3 4" key="1">
    <citation type="submission" date="2020-08" db="EMBL/GenBank/DDBJ databases">
        <title>A Genomic Blueprint of the Chicken Gut Microbiome.</title>
        <authorList>
            <person name="Gilroy R."/>
            <person name="Ravi A."/>
            <person name="Getino M."/>
            <person name="Pursley I."/>
            <person name="Horton D.L."/>
            <person name="Alikhan N.-F."/>
            <person name="Baker D."/>
            <person name="Gharbi K."/>
            <person name="Hall N."/>
            <person name="Watson M."/>
            <person name="Adriaenssens E.M."/>
            <person name="Foster-Nyarko E."/>
            <person name="Jarju S."/>
            <person name="Secka A."/>
            <person name="Antonio M."/>
            <person name="Oren A."/>
            <person name="Chaudhuri R."/>
            <person name="La Ragione R.M."/>
            <person name="Hildebrand F."/>
            <person name="Pallen M.J."/>
        </authorList>
    </citation>
    <scope>NUCLEOTIDE SEQUENCE [LARGE SCALE GENOMIC DNA]</scope>
    <source>
        <strain evidence="3 4">Sa3CUN1</strain>
    </source>
</reference>